<dbReference type="AlphaFoldDB" id="A0A8A1MHJ9"/>
<evidence type="ECO:0000256" key="1">
    <source>
        <dbReference type="SAM" id="SignalP"/>
    </source>
</evidence>
<gene>
    <name evidence="2" type="ORF">I7I51_06197</name>
</gene>
<dbReference type="VEuPathDB" id="FungiDB:I7I51_06197"/>
<protein>
    <submittedName>
        <fullName evidence="2">Uncharacterized protein</fullName>
    </submittedName>
</protein>
<evidence type="ECO:0000313" key="2">
    <source>
        <dbReference type="EMBL" id="QSS65355.1"/>
    </source>
</evidence>
<proteinExistence type="predicted"/>
<dbReference type="EMBL" id="CP069115">
    <property type="protein sequence ID" value="QSS65355.1"/>
    <property type="molecule type" value="Genomic_DNA"/>
</dbReference>
<keyword evidence="1" id="KW-0732">Signal</keyword>
<name>A0A8A1MHJ9_AJECA</name>
<accession>A0A8A1MHJ9</accession>
<feature type="signal peptide" evidence="1">
    <location>
        <begin position="1"/>
        <end position="18"/>
    </location>
</feature>
<evidence type="ECO:0000313" key="3">
    <source>
        <dbReference type="Proteomes" id="UP000663671"/>
    </source>
</evidence>
<reference evidence="2" key="1">
    <citation type="submission" date="2021-01" db="EMBL/GenBank/DDBJ databases">
        <title>Chromosome-level genome assembly of a human fungal pathogen reveals clustering of transcriptionally co-regulated genes.</title>
        <authorList>
            <person name="Voorhies M."/>
            <person name="Cohen S."/>
            <person name="Shea T.P."/>
            <person name="Petrus S."/>
            <person name="Munoz J.F."/>
            <person name="Poplawski S."/>
            <person name="Goldman W.E."/>
            <person name="Michael T."/>
            <person name="Cuomo C.A."/>
            <person name="Sil A."/>
            <person name="Beyhan S."/>
        </authorList>
    </citation>
    <scope>NUCLEOTIDE SEQUENCE</scope>
    <source>
        <strain evidence="2">WU24</strain>
    </source>
</reference>
<feature type="chain" id="PRO_5034402255" evidence="1">
    <location>
        <begin position="19"/>
        <end position="239"/>
    </location>
</feature>
<organism evidence="2 3">
    <name type="scientific">Ajellomyces capsulatus</name>
    <name type="common">Darling's disease fungus</name>
    <name type="synonym">Histoplasma capsulatum</name>
    <dbReference type="NCBI Taxonomy" id="5037"/>
    <lineage>
        <taxon>Eukaryota</taxon>
        <taxon>Fungi</taxon>
        <taxon>Dikarya</taxon>
        <taxon>Ascomycota</taxon>
        <taxon>Pezizomycotina</taxon>
        <taxon>Eurotiomycetes</taxon>
        <taxon>Eurotiomycetidae</taxon>
        <taxon>Onygenales</taxon>
        <taxon>Ajellomycetaceae</taxon>
        <taxon>Histoplasma</taxon>
    </lineage>
</organism>
<sequence>MKLSVVSAAFALACSAIAAPTPLVPGLPQLPGIGSLPSVDGIPDALVGQLVPSVTRSIDAAGLGSLLGPLQGLLGGALGGLPIPLKARQDAESEINGLSPEQSAQMIQSINEIASALQVDKAVNGKLPEVHGFSKEKQEQLLGAFKALVSQLAPLAKNGLKDIAPKLDALNIPVQGLTTRDPLLESLPIVGGLLNGGTSSILSVVAGPLSILTQVLGMTGVAPLLGPVLSTISGLGLPL</sequence>
<dbReference type="Proteomes" id="UP000663671">
    <property type="component" value="Chromosome 3"/>
</dbReference>
<dbReference type="OrthoDB" id="4188408at2759"/>